<dbReference type="RefSeq" id="WP_177034937.1">
    <property type="nucleotide sequence ID" value="NZ_JACAOZ010000041.1"/>
</dbReference>
<dbReference type="Pfam" id="PF25218">
    <property type="entry name" value="TseH"/>
    <property type="match status" value="1"/>
</dbReference>
<feature type="domain" description="Type VI secretion system effector TseH-like" evidence="1">
    <location>
        <begin position="32"/>
        <end position="174"/>
    </location>
</feature>
<comment type="caution">
    <text evidence="2">The sequence shown here is derived from an EMBL/GenBank/DDBJ whole genome shotgun (WGS) entry which is preliminary data.</text>
</comment>
<reference evidence="2 3" key="1">
    <citation type="submission" date="2020-04" db="EMBL/GenBank/DDBJ databases">
        <title>Molecular characterization of pseudomonads from Agaricus bisporus reveal novel blotch 2 pathogens in Western Europe.</title>
        <authorList>
            <person name="Taparia T."/>
            <person name="Krijger M."/>
            <person name="Haynes E."/>
            <person name="Elpinstone J.G."/>
            <person name="Noble R."/>
            <person name="Van Der Wolf J."/>
        </authorList>
    </citation>
    <scope>NUCLEOTIDE SEQUENCE [LARGE SCALE GENOMIC DNA]</scope>
    <source>
        <strain evidence="2 3">B7002</strain>
    </source>
</reference>
<name>A0A7Y7RX61_9PSED</name>
<dbReference type="AlphaFoldDB" id="A0A7Y7RX61"/>
<organism evidence="2 3">
    <name type="scientific">Pseudomonas edaphica</name>
    <dbReference type="NCBI Taxonomy" id="2006980"/>
    <lineage>
        <taxon>Bacteria</taxon>
        <taxon>Pseudomonadati</taxon>
        <taxon>Pseudomonadota</taxon>
        <taxon>Gammaproteobacteria</taxon>
        <taxon>Pseudomonadales</taxon>
        <taxon>Pseudomonadaceae</taxon>
        <taxon>Pseudomonas</taxon>
    </lineage>
</organism>
<evidence type="ECO:0000259" key="1">
    <source>
        <dbReference type="Pfam" id="PF25218"/>
    </source>
</evidence>
<evidence type="ECO:0000313" key="3">
    <source>
        <dbReference type="Proteomes" id="UP000560470"/>
    </source>
</evidence>
<dbReference type="Proteomes" id="UP000560470">
    <property type="component" value="Unassembled WGS sequence"/>
</dbReference>
<proteinExistence type="predicted"/>
<gene>
    <name evidence="2" type="ORF">HX797_27640</name>
</gene>
<evidence type="ECO:0000313" key="2">
    <source>
        <dbReference type="EMBL" id="NVZ60040.1"/>
    </source>
</evidence>
<protein>
    <recommendedName>
        <fullName evidence="1">Type VI secretion system effector TseH-like domain-containing protein</fullName>
    </recommendedName>
</protein>
<accession>A0A7Y7RX61</accession>
<dbReference type="EMBL" id="JACAOZ010000041">
    <property type="protein sequence ID" value="NVZ60040.1"/>
    <property type="molecule type" value="Genomic_DNA"/>
</dbReference>
<sequence length="216" mass="23894">MPQAVKIATVATTSAKDLAPVQIYLVSDHDFVIPVVFPDYKIHVEVLGFSHKFSDLGHAGVLIVNGKTGVTKYGEYGRYEGAGPPGIVRLKPVPNVTIKGGAITELSLKKTLRKMSASYGQSSNVSGVVLRGVAFADAEKWLQKKEKENLDMERKSYDLRDNNCMTFVVDLVESLNLNAPKRSYFAVVPKDYMEEFKAAQPDLDYIFSTDTLEIKD</sequence>
<dbReference type="InterPro" id="IPR057382">
    <property type="entry name" value="TseH"/>
</dbReference>